<gene>
    <name evidence="1" type="ORF">CROQUDRAFT_654653</name>
</gene>
<accession>A0A9P6NN30</accession>
<dbReference type="GO" id="GO:0003676">
    <property type="term" value="F:nucleic acid binding"/>
    <property type="evidence" value="ECO:0007669"/>
    <property type="project" value="InterPro"/>
</dbReference>
<organism evidence="1 2">
    <name type="scientific">Cronartium quercuum f. sp. fusiforme G11</name>
    <dbReference type="NCBI Taxonomy" id="708437"/>
    <lineage>
        <taxon>Eukaryota</taxon>
        <taxon>Fungi</taxon>
        <taxon>Dikarya</taxon>
        <taxon>Basidiomycota</taxon>
        <taxon>Pucciniomycotina</taxon>
        <taxon>Pucciniomycetes</taxon>
        <taxon>Pucciniales</taxon>
        <taxon>Coleosporiaceae</taxon>
        <taxon>Cronartium</taxon>
    </lineage>
</organism>
<dbReference type="Proteomes" id="UP000886653">
    <property type="component" value="Unassembled WGS sequence"/>
</dbReference>
<dbReference type="Gene3D" id="3.30.420.10">
    <property type="entry name" value="Ribonuclease H-like superfamily/Ribonuclease H"/>
    <property type="match status" value="1"/>
</dbReference>
<keyword evidence="2" id="KW-1185">Reference proteome</keyword>
<name>A0A9P6NN30_9BASI</name>
<evidence type="ECO:0000313" key="1">
    <source>
        <dbReference type="EMBL" id="KAG0148572.1"/>
    </source>
</evidence>
<dbReference type="SUPFAM" id="SSF53098">
    <property type="entry name" value="Ribonuclease H-like"/>
    <property type="match status" value="1"/>
</dbReference>
<proteinExistence type="predicted"/>
<sequence>MSPADYLNHDANLTSFKKLATWSTQNFIYKRMTAPRTQPTRMVFEHEIGTHPTAHPSLIHLLLRKFDLYLPDNTSLETIYPYPTPPWQTHQETVINEGEKREAIQKRIFNQLTEEKNKGACAIFTDGSYLPGKGRGAAAVAETVTLNQAYGPETGISNYETKVMGLIIALIKFRDTIIRHSTAFTSLAIFSDNQAALSLLTKPLQPKSL</sequence>
<dbReference type="AlphaFoldDB" id="A0A9P6NN30"/>
<dbReference type="EMBL" id="MU167235">
    <property type="protein sequence ID" value="KAG0148572.1"/>
    <property type="molecule type" value="Genomic_DNA"/>
</dbReference>
<comment type="caution">
    <text evidence="1">The sequence shown here is derived from an EMBL/GenBank/DDBJ whole genome shotgun (WGS) entry which is preliminary data.</text>
</comment>
<evidence type="ECO:0000313" key="2">
    <source>
        <dbReference type="Proteomes" id="UP000886653"/>
    </source>
</evidence>
<dbReference type="InterPro" id="IPR012337">
    <property type="entry name" value="RNaseH-like_sf"/>
</dbReference>
<protein>
    <recommendedName>
        <fullName evidence="3">RNase H type-1 domain-containing protein</fullName>
    </recommendedName>
</protein>
<reference evidence="1" key="1">
    <citation type="submission" date="2013-11" db="EMBL/GenBank/DDBJ databases">
        <title>Genome sequence of the fusiform rust pathogen reveals effectors for host alternation and coevolution with pine.</title>
        <authorList>
            <consortium name="DOE Joint Genome Institute"/>
            <person name="Smith K."/>
            <person name="Pendleton A."/>
            <person name="Kubisiak T."/>
            <person name="Anderson C."/>
            <person name="Salamov A."/>
            <person name="Aerts A."/>
            <person name="Riley R."/>
            <person name="Clum A."/>
            <person name="Lindquist E."/>
            <person name="Ence D."/>
            <person name="Campbell M."/>
            <person name="Kronenberg Z."/>
            <person name="Feau N."/>
            <person name="Dhillon B."/>
            <person name="Hamelin R."/>
            <person name="Burleigh J."/>
            <person name="Smith J."/>
            <person name="Yandell M."/>
            <person name="Nelson C."/>
            <person name="Grigoriev I."/>
            <person name="Davis J."/>
        </authorList>
    </citation>
    <scope>NUCLEOTIDE SEQUENCE</scope>
    <source>
        <strain evidence="1">G11</strain>
    </source>
</reference>
<dbReference type="InterPro" id="IPR036397">
    <property type="entry name" value="RNaseH_sf"/>
</dbReference>
<evidence type="ECO:0008006" key="3">
    <source>
        <dbReference type="Google" id="ProtNLM"/>
    </source>
</evidence>